<feature type="transmembrane region" description="Helical" evidence="12">
    <location>
        <begin position="12"/>
        <end position="30"/>
    </location>
</feature>
<dbReference type="GO" id="GO:0005524">
    <property type="term" value="F:ATP binding"/>
    <property type="evidence" value="ECO:0007669"/>
    <property type="project" value="UniProtKB-KW"/>
</dbReference>
<gene>
    <name evidence="14" type="ORF">C7445_105176</name>
</gene>
<dbReference type="SUPFAM" id="SSF55874">
    <property type="entry name" value="ATPase domain of HSP90 chaperone/DNA topoisomerase II/histidine kinase"/>
    <property type="match status" value="1"/>
</dbReference>
<keyword evidence="4" id="KW-0597">Phosphoprotein</keyword>
<dbReference type="InterPro" id="IPR003594">
    <property type="entry name" value="HATPase_dom"/>
</dbReference>
<comment type="subcellular location">
    <subcellularLocation>
        <location evidence="2">Cell membrane</location>
        <topology evidence="2">Multi-pass membrane protein</topology>
    </subcellularLocation>
</comment>
<comment type="catalytic activity">
    <reaction evidence="1">
        <text>ATP + protein L-histidine = ADP + protein N-phospho-L-histidine.</text>
        <dbReference type="EC" id="2.7.13.3"/>
    </reaction>
</comment>
<dbReference type="PROSITE" id="PS50109">
    <property type="entry name" value="HIS_KIN"/>
    <property type="match status" value="1"/>
</dbReference>
<feature type="region of interest" description="Disordered" evidence="11">
    <location>
        <begin position="79"/>
        <end position="98"/>
    </location>
</feature>
<dbReference type="SUPFAM" id="SSF47384">
    <property type="entry name" value="Homodimeric domain of signal transducing histidine kinase"/>
    <property type="match status" value="1"/>
</dbReference>
<dbReference type="FunFam" id="1.10.287.130:FF:000001">
    <property type="entry name" value="Two-component sensor histidine kinase"/>
    <property type="match status" value="1"/>
</dbReference>
<evidence type="ECO:0000256" key="5">
    <source>
        <dbReference type="ARBA" id="ARBA00022679"/>
    </source>
</evidence>
<dbReference type="SMART" id="SM00388">
    <property type="entry name" value="HisKA"/>
    <property type="match status" value="1"/>
</dbReference>
<evidence type="ECO:0000256" key="6">
    <source>
        <dbReference type="ARBA" id="ARBA00022741"/>
    </source>
</evidence>
<dbReference type="Gene3D" id="3.30.565.10">
    <property type="entry name" value="Histidine kinase-like ATPase, C-terminal domain"/>
    <property type="match status" value="1"/>
</dbReference>
<dbReference type="Proteomes" id="UP000294581">
    <property type="component" value="Unassembled WGS sequence"/>
</dbReference>
<feature type="domain" description="Histidine kinase" evidence="13">
    <location>
        <begin position="232"/>
        <end position="449"/>
    </location>
</feature>
<reference evidence="14 15" key="1">
    <citation type="submission" date="2019-03" db="EMBL/GenBank/DDBJ databases">
        <title>Genomic Encyclopedia of Type Strains, Phase IV (KMG-IV): sequencing the most valuable type-strain genomes for metagenomic binning, comparative biology and taxonomic classification.</title>
        <authorList>
            <person name="Goeker M."/>
        </authorList>
    </citation>
    <scope>NUCLEOTIDE SEQUENCE [LARGE SCALE GENOMIC DNA]</scope>
    <source>
        <strain evidence="14 15">DSM 17974</strain>
    </source>
</reference>
<keyword evidence="8" id="KW-0067">ATP-binding</keyword>
<evidence type="ECO:0000256" key="11">
    <source>
        <dbReference type="SAM" id="MobiDB-lite"/>
    </source>
</evidence>
<accession>A0A4R8LR75</accession>
<keyword evidence="12" id="KW-1133">Transmembrane helix</keyword>
<dbReference type="GO" id="GO:0000155">
    <property type="term" value="F:phosphorelay sensor kinase activity"/>
    <property type="evidence" value="ECO:0007669"/>
    <property type="project" value="InterPro"/>
</dbReference>
<dbReference type="OrthoDB" id="9813151at2"/>
<dbReference type="CDD" id="cd00082">
    <property type="entry name" value="HisKA"/>
    <property type="match status" value="1"/>
</dbReference>
<keyword evidence="12" id="KW-0812">Transmembrane</keyword>
<keyword evidence="15" id="KW-1185">Reference proteome</keyword>
<dbReference type="InterPro" id="IPR004358">
    <property type="entry name" value="Sig_transdc_His_kin-like_C"/>
</dbReference>
<dbReference type="InterPro" id="IPR036097">
    <property type="entry name" value="HisK_dim/P_sf"/>
</dbReference>
<proteinExistence type="predicted"/>
<dbReference type="CDD" id="cd00075">
    <property type="entry name" value="HATPase"/>
    <property type="match status" value="1"/>
</dbReference>
<dbReference type="RefSeq" id="WP_134159373.1">
    <property type="nucleotide sequence ID" value="NZ_SORF01000005.1"/>
</dbReference>
<evidence type="ECO:0000256" key="1">
    <source>
        <dbReference type="ARBA" id="ARBA00000085"/>
    </source>
</evidence>
<dbReference type="GO" id="GO:0005886">
    <property type="term" value="C:plasma membrane"/>
    <property type="evidence" value="ECO:0007669"/>
    <property type="project" value="UniProtKB-SubCell"/>
</dbReference>
<comment type="caution">
    <text evidence="14">The sequence shown here is derived from an EMBL/GenBank/DDBJ whole genome shotgun (WGS) entry which is preliminary data.</text>
</comment>
<dbReference type="AlphaFoldDB" id="A0A4R8LR75"/>
<keyword evidence="5" id="KW-0808">Transferase</keyword>
<dbReference type="InterPro" id="IPR003661">
    <property type="entry name" value="HisK_dim/P_dom"/>
</dbReference>
<dbReference type="Pfam" id="PF00512">
    <property type="entry name" value="HisKA"/>
    <property type="match status" value="1"/>
</dbReference>
<evidence type="ECO:0000256" key="10">
    <source>
        <dbReference type="ARBA" id="ARBA00023136"/>
    </source>
</evidence>
<dbReference type="InterPro" id="IPR036890">
    <property type="entry name" value="HATPase_C_sf"/>
</dbReference>
<sequence>MTVFRKTAWRLVTLYTLAFIGILVLFSWVVDRVTAQRLWSLEAQVVSSAATQILAHHNDQLFGDHDGIDRVLTDHRAPKSDAVLGHAPPPDTLDEEERETRDEHMVYVLEGASQHMVVQTPAGSLSNTGLKQLFTFSAANRLQAVVLNNTPFLLETVYPTPPMVYQDKPVKAVYLLYNRTMDVAFLRHMARVMEVSIIGFAGLAAAIGIFLAQRALAPISRAWTRQQQFVANASHELRTPLSIVQLHVERMFRHPSATVEEMGETLAALDRETRRLQKLVTDLLALARADSGHAWLQMRDVQLDALAREAEERFADLARAHGVQLRTDSLEPVHLQADPERLRQLFTIVLDNALSFTPEGGRIVIAVLRRHNRALILVKDTGSGIAPEHLPRVWERFYQADPSRSTVGAGLGLAIAKWIVEAHGGEMSIASPADWGVGTQVTVSLPLRGVHAQP</sequence>
<evidence type="ECO:0000313" key="14">
    <source>
        <dbReference type="EMBL" id="TDY47995.1"/>
    </source>
</evidence>
<evidence type="ECO:0000313" key="15">
    <source>
        <dbReference type="Proteomes" id="UP000294581"/>
    </source>
</evidence>
<evidence type="ECO:0000259" key="13">
    <source>
        <dbReference type="PROSITE" id="PS50109"/>
    </source>
</evidence>
<evidence type="ECO:0000256" key="7">
    <source>
        <dbReference type="ARBA" id="ARBA00022777"/>
    </source>
</evidence>
<dbReference type="InterPro" id="IPR050736">
    <property type="entry name" value="Sensor_HK_Regulatory"/>
</dbReference>
<evidence type="ECO:0000256" key="3">
    <source>
        <dbReference type="ARBA" id="ARBA00012438"/>
    </source>
</evidence>
<evidence type="ECO:0000256" key="4">
    <source>
        <dbReference type="ARBA" id="ARBA00022553"/>
    </source>
</evidence>
<dbReference type="EC" id="2.7.13.3" evidence="3"/>
<organism evidence="14 15">
    <name type="scientific">Alicyclobacillus sacchari</name>
    <dbReference type="NCBI Taxonomy" id="392010"/>
    <lineage>
        <taxon>Bacteria</taxon>
        <taxon>Bacillati</taxon>
        <taxon>Bacillota</taxon>
        <taxon>Bacilli</taxon>
        <taxon>Bacillales</taxon>
        <taxon>Alicyclobacillaceae</taxon>
        <taxon>Alicyclobacillus</taxon>
    </lineage>
</organism>
<evidence type="ECO:0000256" key="2">
    <source>
        <dbReference type="ARBA" id="ARBA00004651"/>
    </source>
</evidence>
<dbReference type="FunFam" id="3.30.565.10:FF:000006">
    <property type="entry name" value="Sensor histidine kinase WalK"/>
    <property type="match status" value="1"/>
</dbReference>
<dbReference type="PANTHER" id="PTHR43711:SF1">
    <property type="entry name" value="HISTIDINE KINASE 1"/>
    <property type="match status" value="1"/>
</dbReference>
<dbReference type="Gene3D" id="1.10.287.130">
    <property type="match status" value="1"/>
</dbReference>
<dbReference type="PRINTS" id="PR00344">
    <property type="entry name" value="BCTRLSENSOR"/>
</dbReference>
<keyword evidence="7" id="KW-0418">Kinase</keyword>
<evidence type="ECO:0000256" key="12">
    <source>
        <dbReference type="SAM" id="Phobius"/>
    </source>
</evidence>
<dbReference type="SMART" id="SM00387">
    <property type="entry name" value="HATPase_c"/>
    <property type="match status" value="1"/>
</dbReference>
<protein>
    <recommendedName>
        <fullName evidence="3">histidine kinase</fullName>
        <ecNumber evidence="3">2.7.13.3</ecNumber>
    </recommendedName>
</protein>
<dbReference type="Pfam" id="PF02518">
    <property type="entry name" value="HATPase_c"/>
    <property type="match status" value="1"/>
</dbReference>
<keyword evidence="9" id="KW-0902">Two-component regulatory system</keyword>
<dbReference type="InterPro" id="IPR005467">
    <property type="entry name" value="His_kinase_dom"/>
</dbReference>
<keyword evidence="10 12" id="KW-0472">Membrane</keyword>
<dbReference type="EMBL" id="SORF01000005">
    <property type="protein sequence ID" value="TDY47995.1"/>
    <property type="molecule type" value="Genomic_DNA"/>
</dbReference>
<dbReference type="PANTHER" id="PTHR43711">
    <property type="entry name" value="TWO-COMPONENT HISTIDINE KINASE"/>
    <property type="match status" value="1"/>
</dbReference>
<evidence type="ECO:0000256" key="9">
    <source>
        <dbReference type="ARBA" id="ARBA00023012"/>
    </source>
</evidence>
<keyword evidence="6" id="KW-0547">Nucleotide-binding</keyword>
<name>A0A4R8LR75_9BACL</name>
<feature type="transmembrane region" description="Helical" evidence="12">
    <location>
        <begin position="195"/>
        <end position="216"/>
    </location>
</feature>
<evidence type="ECO:0000256" key="8">
    <source>
        <dbReference type="ARBA" id="ARBA00022840"/>
    </source>
</evidence>